<dbReference type="InterPro" id="IPR013325">
    <property type="entry name" value="RNA_pol_sigma_r2"/>
</dbReference>
<dbReference type="Pfam" id="PF04542">
    <property type="entry name" value="Sigma70_r2"/>
    <property type="match status" value="1"/>
</dbReference>
<dbReference type="InterPro" id="IPR013249">
    <property type="entry name" value="RNA_pol_sigma70_r4_t2"/>
</dbReference>
<dbReference type="InterPro" id="IPR013324">
    <property type="entry name" value="RNA_pol_sigma_r3/r4-like"/>
</dbReference>
<accession>N8XFA1</accession>
<keyword evidence="3" id="KW-0731">Sigma factor</keyword>
<proteinExistence type="inferred from homology"/>
<dbReference type="NCBIfam" id="TIGR02937">
    <property type="entry name" value="sigma70-ECF"/>
    <property type="match status" value="1"/>
</dbReference>
<keyword evidence="4" id="KW-0804">Transcription</keyword>
<dbReference type="GO" id="GO:0006352">
    <property type="term" value="P:DNA-templated transcription initiation"/>
    <property type="evidence" value="ECO:0007669"/>
    <property type="project" value="InterPro"/>
</dbReference>
<comment type="similarity">
    <text evidence="1">Belongs to the sigma-70 factor family. ECF subfamily.</text>
</comment>
<dbReference type="Gene3D" id="1.10.10.10">
    <property type="entry name" value="Winged helix-like DNA-binding domain superfamily/Winged helix DNA-binding domain"/>
    <property type="match status" value="1"/>
</dbReference>
<evidence type="ECO:0000256" key="3">
    <source>
        <dbReference type="ARBA" id="ARBA00023082"/>
    </source>
</evidence>
<comment type="caution">
    <text evidence="7">The sequence shown here is derived from an EMBL/GenBank/DDBJ whole genome shotgun (WGS) entry which is preliminary data.</text>
</comment>
<feature type="domain" description="RNA polymerase sigma-70 region 2" evidence="5">
    <location>
        <begin position="27"/>
        <end position="93"/>
    </location>
</feature>
<evidence type="ECO:0000313" key="8">
    <source>
        <dbReference type="Proteomes" id="UP000013270"/>
    </source>
</evidence>
<dbReference type="SUPFAM" id="SSF88946">
    <property type="entry name" value="Sigma2 domain of RNA polymerase sigma factors"/>
    <property type="match status" value="1"/>
</dbReference>
<evidence type="ECO:0000313" key="7">
    <source>
        <dbReference type="EMBL" id="ENV23157.1"/>
    </source>
</evidence>
<dbReference type="InterPro" id="IPR014284">
    <property type="entry name" value="RNA_pol_sigma-70_dom"/>
</dbReference>
<dbReference type="InterPro" id="IPR007627">
    <property type="entry name" value="RNA_pol_sigma70_r2"/>
</dbReference>
<dbReference type="InterPro" id="IPR036388">
    <property type="entry name" value="WH-like_DNA-bd_sf"/>
</dbReference>
<dbReference type="PANTHER" id="PTHR43133">
    <property type="entry name" value="RNA POLYMERASE ECF-TYPE SIGMA FACTO"/>
    <property type="match status" value="1"/>
</dbReference>
<evidence type="ECO:0000256" key="2">
    <source>
        <dbReference type="ARBA" id="ARBA00023015"/>
    </source>
</evidence>
<dbReference type="PATRIC" id="fig|1217651.3.peg.833"/>
<dbReference type="GO" id="GO:0003677">
    <property type="term" value="F:DNA binding"/>
    <property type="evidence" value="ECO:0007669"/>
    <property type="project" value="InterPro"/>
</dbReference>
<dbReference type="InterPro" id="IPR039425">
    <property type="entry name" value="RNA_pol_sigma-70-like"/>
</dbReference>
<evidence type="ECO:0000259" key="5">
    <source>
        <dbReference type="Pfam" id="PF04542"/>
    </source>
</evidence>
<keyword evidence="2" id="KW-0805">Transcription regulation</keyword>
<dbReference type="PANTHER" id="PTHR43133:SF63">
    <property type="entry name" value="RNA POLYMERASE SIGMA FACTOR FECI-RELATED"/>
    <property type="match status" value="1"/>
</dbReference>
<dbReference type="Pfam" id="PF08281">
    <property type="entry name" value="Sigma70_r4_2"/>
    <property type="match status" value="1"/>
</dbReference>
<name>N8XFA1_ACIBZ</name>
<evidence type="ECO:0008006" key="9">
    <source>
        <dbReference type="Google" id="ProtNLM"/>
    </source>
</evidence>
<protein>
    <recommendedName>
        <fullName evidence="9">RNA polymerase sigma factor</fullName>
    </recommendedName>
</protein>
<evidence type="ECO:0000259" key="6">
    <source>
        <dbReference type="Pfam" id="PF08281"/>
    </source>
</evidence>
<organism evidence="7 8">
    <name type="scientific">Acinetobacter bereziniae NIPH 3</name>
    <dbReference type="NCBI Taxonomy" id="1217651"/>
    <lineage>
        <taxon>Bacteria</taxon>
        <taxon>Pseudomonadati</taxon>
        <taxon>Pseudomonadota</taxon>
        <taxon>Gammaproteobacteria</taxon>
        <taxon>Moraxellales</taxon>
        <taxon>Moraxellaceae</taxon>
        <taxon>Acinetobacter</taxon>
    </lineage>
</organism>
<dbReference type="Proteomes" id="UP000013270">
    <property type="component" value="Unassembled WGS sequence"/>
</dbReference>
<evidence type="ECO:0000256" key="1">
    <source>
        <dbReference type="ARBA" id="ARBA00010641"/>
    </source>
</evidence>
<dbReference type="RefSeq" id="WP_004828693.1">
    <property type="nucleotide sequence ID" value="NZ_KB849466.1"/>
</dbReference>
<reference evidence="7 8" key="1">
    <citation type="submission" date="2013-02" db="EMBL/GenBank/DDBJ databases">
        <title>The Genome Sequence of Acinetobacter bereziniae NIPH 3.</title>
        <authorList>
            <consortium name="The Broad Institute Genome Sequencing Platform"/>
            <consortium name="The Broad Institute Genome Sequencing Center for Infectious Disease"/>
            <person name="Cerqueira G."/>
            <person name="Feldgarden M."/>
            <person name="Courvalin P."/>
            <person name="Perichon B."/>
            <person name="Grillot-Courvalin C."/>
            <person name="Clermont D."/>
            <person name="Rocha E."/>
            <person name="Yoon E.-J."/>
            <person name="Nemec A."/>
            <person name="Walker B."/>
            <person name="Young S.K."/>
            <person name="Zeng Q."/>
            <person name="Gargeya S."/>
            <person name="Fitzgerald M."/>
            <person name="Haas B."/>
            <person name="Abouelleil A."/>
            <person name="Alvarado L."/>
            <person name="Arachchi H.M."/>
            <person name="Berlin A.M."/>
            <person name="Chapman S.B."/>
            <person name="Dewar J."/>
            <person name="Goldberg J."/>
            <person name="Griggs A."/>
            <person name="Gujja S."/>
            <person name="Hansen M."/>
            <person name="Howarth C."/>
            <person name="Imamovic A."/>
            <person name="Larimer J."/>
            <person name="McCowan C."/>
            <person name="Murphy C."/>
            <person name="Neiman D."/>
            <person name="Pearson M."/>
            <person name="Priest M."/>
            <person name="Roberts A."/>
            <person name="Saif S."/>
            <person name="Shea T."/>
            <person name="Sisk P."/>
            <person name="Sykes S."/>
            <person name="Wortman J."/>
            <person name="Nusbaum C."/>
            <person name="Birren B."/>
        </authorList>
    </citation>
    <scope>NUCLEOTIDE SEQUENCE [LARGE SCALE GENOMIC DNA]</scope>
    <source>
        <strain evidence="7 8">NIPH 3</strain>
    </source>
</reference>
<dbReference type="GO" id="GO:0016987">
    <property type="term" value="F:sigma factor activity"/>
    <property type="evidence" value="ECO:0007669"/>
    <property type="project" value="UniProtKB-KW"/>
</dbReference>
<dbReference type="AlphaFoldDB" id="N8XFA1"/>
<feature type="domain" description="RNA polymerase sigma factor 70 region 4 type 2" evidence="6">
    <location>
        <begin position="128"/>
        <end position="171"/>
    </location>
</feature>
<gene>
    <name evidence="7" type="ORF">F963_00862</name>
</gene>
<dbReference type="EMBL" id="APPK01000019">
    <property type="protein sequence ID" value="ENV23157.1"/>
    <property type="molecule type" value="Genomic_DNA"/>
</dbReference>
<sequence length="189" mass="21967">MIIIIICMGLKRVDSIVNKNPAFVDQLYRDHQSWLHQWLRKKMGSSEHAADLVQDTFIKILQTRDELFGIKEPRAYLVTIARNLMIDQVRRKRIEQAYLDELGQMEYLLDAIPSPEDQLQIIQAIDQICQALASVSEKAQRAFVLHYFEGLTHKEIAEQIGVSTKMIQKYLATCLVQCYVLKQEKDLFV</sequence>
<dbReference type="SUPFAM" id="SSF88659">
    <property type="entry name" value="Sigma3 and sigma4 domains of RNA polymerase sigma factors"/>
    <property type="match status" value="1"/>
</dbReference>
<dbReference type="Gene3D" id="1.10.1740.10">
    <property type="match status" value="1"/>
</dbReference>
<dbReference type="HOGENOM" id="CLU_047691_12_1_6"/>
<evidence type="ECO:0000256" key="4">
    <source>
        <dbReference type="ARBA" id="ARBA00023163"/>
    </source>
</evidence>